<protein>
    <submittedName>
        <fullName evidence="1">Uncharacterized protein</fullName>
    </submittedName>
</protein>
<dbReference type="EMBL" id="JABEBT010000082">
    <property type="protein sequence ID" value="KAF7633225.1"/>
    <property type="molecule type" value="Genomic_DNA"/>
</dbReference>
<dbReference type="Proteomes" id="UP000605970">
    <property type="component" value="Unassembled WGS sequence"/>
</dbReference>
<accession>A0A8S9ZIP5</accession>
<sequence>MRKTLEVFGRLLRRDLVLLLLLLWSLG</sequence>
<keyword evidence="2" id="KW-1185">Reference proteome</keyword>
<evidence type="ECO:0000313" key="1">
    <source>
        <dbReference type="EMBL" id="KAF7633225.1"/>
    </source>
</evidence>
<reference evidence="1" key="1">
    <citation type="journal article" date="2020" name="Ecol. Evol.">
        <title>Genome structure and content of the rice root-knot nematode (Meloidogyne graminicola).</title>
        <authorList>
            <person name="Phan N.T."/>
            <person name="Danchin E.G.J."/>
            <person name="Klopp C."/>
            <person name="Perfus-Barbeoch L."/>
            <person name="Kozlowski D.K."/>
            <person name="Koutsovoulos G.D."/>
            <person name="Lopez-Roques C."/>
            <person name="Bouchez O."/>
            <person name="Zahm M."/>
            <person name="Besnard G."/>
            <person name="Bellafiore S."/>
        </authorList>
    </citation>
    <scope>NUCLEOTIDE SEQUENCE</scope>
    <source>
        <strain evidence="1">VN-18</strain>
    </source>
</reference>
<gene>
    <name evidence="1" type="ORF">Mgra_00007416</name>
</gene>
<proteinExistence type="predicted"/>
<name>A0A8S9ZIP5_9BILA</name>
<comment type="caution">
    <text evidence="1">The sequence shown here is derived from an EMBL/GenBank/DDBJ whole genome shotgun (WGS) entry which is preliminary data.</text>
</comment>
<organism evidence="1 2">
    <name type="scientific">Meloidogyne graminicola</name>
    <dbReference type="NCBI Taxonomy" id="189291"/>
    <lineage>
        <taxon>Eukaryota</taxon>
        <taxon>Metazoa</taxon>
        <taxon>Ecdysozoa</taxon>
        <taxon>Nematoda</taxon>
        <taxon>Chromadorea</taxon>
        <taxon>Rhabditida</taxon>
        <taxon>Tylenchina</taxon>
        <taxon>Tylenchomorpha</taxon>
        <taxon>Tylenchoidea</taxon>
        <taxon>Meloidogynidae</taxon>
        <taxon>Meloidogyninae</taxon>
        <taxon>Meloidogyne</taxon>
    </lineage>
</organism>
<evidence type="ECO:0000313" key="2">
    <source>
        <dbReference type="Proteomes" id="UP000605970"/>
    </source>
</evidence>
<dbReference type="AlphaFoldDB" id="A0A8S9ZIP5"/>